<dbReference type="InterPro" id="IPR036259">
    <property type="entry name" value="MFS_trans_sf"/>
</dbReference>
<evidence type="ECO:0000313" key="6">
    <source>
        <dbReference type="EMBL" id="MFD1675531.1"/>
    </source>
</evidence>
<dbReference type="Gene3D" id="1.20.1250.20">
    <property type="entry name" value="MFS general substrate transporter like domains"/>
    <property type="match status" value="2"/>
</dbReference>
<dbReference type="PANTHER" id="PTHR23535">
    <property type="entry name" value="SUGAR EFFLUX TRANSPORTER A-RELATED"/>
    <property type="match status" value="1"/>
</dbReference>
<keyword evidence="7" id="KW-1185">Reference proteome</keyword>
<dbReference type="RefSeq" id="WP_377943411.1">
    <property type="nucleotide sequence ID" value="NZ_JBHUCX010000029.1"/>
</dbReference>
<comment type="subcellular location">
    <subcellularLocation>
        <location evidence="1">Cell membrane</location>
        <topology evidence="1">Multi-pass membrane protein</topology>
    </subcellularLocation>
</comment>
<evidence type="ECO:0000256" key="3">
    <source>
        <dbReference type="ARBA" id="ARBA00022475"/>
    </source>
</evidence>
<dbReference type="SUPFAM" id="SSF103473">
    <property type="entry name" value="MFS general substrate transporter"/>
    <property type="match status" value="1"/>
</dbReference>
<keyword evidence="5" id="KW-0472">Membrane</keyword>
<reference evidence="7" key="1">
    <citation type="journal article" date="2019" name="Int. J. Syst. Evol. Microbiol.">
        <title>The Global Catalogue of Microorganisms (GCM) 10K type strain sequencing project: providing services to taxonomists for standard genome sequencing and annotation.</title>
        <authorList>
            <consortium name="The Broad Institute Genomics Platform"/>
            <consortium name="The Broad Institute Genome Sequencing Center for Infectious Disease"/>
            <person name="Wu L."/>
            <person name="Ma J."/>
        </authorList>
    </citation>
    <scope>NUCLEOTIDE SEQUENCE [LARGE SCALE GENOMIC DNA]</scope>
    <source>
        <strain evidence="7">CGMCC 1.12286</strain>
    </source>
</reference>
<dbReference type="Proteomes" id="UP001597079">
    <property type="component" value="Unassembled WGS sequence"/>
</dbReference>
<comment type="caution">
    <text evidence="6">The sequence shown here is derived from an EMBL/GenBank/DDBJ whole genome shotgun (WGS) entry which is preliminary data.</text>
</comment>
<evidence type="ECO:0000256" key="4">
    <source>
        <dbReference type="ARBA" id="ARBA00022597"/>
    </source>
</evidence>
<feature type="transmembrane region" description="Helical" evidence="5">
    <location>
        <begin position="52"/>
        <end position="73"/>
    </location>
</feature>
<accession>A0ABW4JIH7</accession>
<keyword evidence="4" id="KW-0762">Sugar transport</keyword>
<keyword evidence="5" id="KW-1133">Transmembrane helix</keyword>
<gene>
    <name evidence="6" type="ORF">ACFSB2_12585</name>
</gene>
<sequence>MSILTGLIRFFRIPGVWKILAAMLVYGCGTGILGPMNAIYLKNGLHLSKLEISLLVSITLVINMSVTFFSGLLSDHMKNRKYLPIIASAISICGLFGYDHANSFITALIFYALSTTPSGAMVGQLYAMARSHFAEEAPDIVEIGIVWLRTLMSIGFFIGLLLGAQLYTLVTFHGVIIGNLICYAIILILFVFYRERHAVATLKRQEGTSIEWVTLVAVLMILCCDQVRGLYFPLMVDTIYKNPTVVSHLWSVQVIFEFVWMTLAGVAAQRYGGLRVTIFAGFAALFVYCVYAMHPALPWLYAAQPIYSFFVSVINTVTMGIIQRMFLHRAGFGSSLYFVLSQGASLIGYMIPNVVSGFSPHIFYLPAMLMVVAVGLLFGQQYFAAKARVTDLSA</sequence>
<protein>
    <submittedName>
        <fullName evidence="6">MFS transporter</fullName>
    </submittedName>
</protein>
<feature type="transmembrane region" description="Helical" evidence="5">
    <location>
        <begin position="361"/>
        <end position="379"/>
    </location>
</feature>
<dbReference type="PANTHER" id="PTHR23535:SF2">
    <property type="entry name" value="SUGAR EFFLUX TRANSPORTER A-RELATED"/>
    <property type="match status" value="1"/>
</dbReference>
<keyword evidence="5" id="KW-0812">Transmembrane</keyword>
<feature type="transmembrane region" description="Helical" evidence="5">
    <location>
        <begin position="104"/>
        <end position="128"/>
    </location>
</feature>
<feature type="transmembrane region" description="Helical" evidence="5">
    <location>
        <begin position="299"/>
        <end position="322"/>
    </location>
</feature>
<feature type="transmembrane region" description="Helical" evidence="5">
    <location>
        <begin position="82"/>
        <end position="98"/>
    </location>
</feature>
<feature type="transmembrane region" description="Helical" evidence="5">
    <location>
        <begin position="334"/>
        <end position="355"/>
    </location>
</feature>
<evidence type="ECO:0000313" key="7">
    <source>
        <dbReference type="Proteomes" id="UP001597079"/>
    </source>
</evidence>
<dbReference type="Pfam" id="PF07690">
    <property type="entry name" value="MFS_1"/>
    <property type="match status" value="1"/>
</dbReference>
<feature type="transmembrane region" description="Helical" evidence="5">
    <location>
        <begin position="20"/>
        <end position="40"/>
    </location>
</feature>
<dbReference type="InterPro" id="IPR011701">
    <property type="entry name" value="MFS"/>
</dbReference>
<organism evidence="6 7">
    <name type="scientific">Alicyclobacillus fodiniaquatilis</name>
    <dbReference type="NCBI Taxonomy" id="1661150"/>
    <lineage>
        <taxon>Bacteria</taxon>
        <taxon>Bacillati</taxon>
        <taxon>Bacillota</taxon>
        <taxon>Bacilli</taxon>
        <taxon>Bacillales</taxon>
        <taxon>Alicyclobacillaceae</taxon>
        <taxon>Alicyclobacillus</taxon>
    </lineage>
</organism>
<keyword evidence="3" id="KW-1003">Cell membrane</keyword>
<feature type="transmembrane region" description="Helical" evidence="5">
    <location>
        <begin position="212"/>
        <end position="236"/>
    </location>
</feature>
<feature type="transmembrane region" description="Helical" evidence="5">
    <location>
        <begin position="140"/>
        <end position="164"/>
    </location>
</feature>
<feature type="transmembrane region" description="Helical" evidence="5">
    <location>
        <begin position="274"/>
        <end position="293"/>
    </location>
</feature>
<evidence type="ECO:0000256" key="5">
    <source>
        <dbReference type="SAM" id="Phobius"/>
    </source>
</evidence>
<feature type="transmembrane region" description="Helical" evidence="5">
    <location>
        <begin position="248"/>
        <end position="267"/>
    </location>
</feature>
<feature type="transmembrane region" description="Helical" evidence="5">
    <location>
        <begin position="170"/>
        <end position="192"/>
    </location>
</feature>
<evidence type="ECO:0000256" key="2">
    <source>
        <dbReference type="ARBA" id="ARBA00022448"/>
    </source>
</evidence>
<evidence type="ECO:0000256" key="1">
    <source>
        <dbReference type="ARBA" id="ARBA00004651"/>
    </source>
</evidence>
<proteinExistence type="predicted"/>
<keyword evidence="2" id="KW-0813">Transport</keyword>
<name>A0ABW4JIH7_9BACL</name>
<dbReference type="EMBL" id="JBHUCX010000029">
    <property type="protein sequence ID" value="MFD1675531.1"/>
    <property type="molecule type" value="Genomic_DNA"/>
</dbReference>